<name>A0A6B0URX8_IXORI</name>
<evidence type="ECO:0000313" key="2">
    <source>
        <dbReference type="EMBL" id="MXU92537.1"/>
    </source>
</evidence>
<protein>
    <submittedName>
        <fullName evidence="2">Putative secreted protein</fullName>
    </submittedName>
</protein>
<proteinExistence type="predicted"/>
<accession>A0A6B0URX8</accession>
<sequence length="134" mass="13907">MEGLVSKVCGRLRFLPVAMAAAAATPTGPAAASCAVTSSATVEEERRSESSKGLSGLDGGSLRSSADIMEWLTTATFSVEFMSAEEFIPAGGPGWPTAVPGVSLSGSFRVRRNLCARVDQNDAGLSRRRGRNGI</sequence>
<dbReference type="AlphaFoldDB" id="A0A6B0URX8"/>
<evidence type="ECO:0000256" key="1">
    <source>
        <dbReference type="SAM" id="MobiDB-lite"/>
    </source>
</evidence>
<reference evidence="2" key="1">
    <citation type="submission" date="2019-12" db="EMBL/GenBank/DDBJ databases">
        <title>An insight into the sialome of adult female Ixodes ricinus ticks feeding for 6 days.</title>
        <authorList>
            <person name="Perner J."/>
            <person name="Ribeiro J.M.C."/>
        </authorList>
    </citation>
    <scope>NUCLEOTIDE SEQUENCE</scope>
    <source>
        <strain evidence="2">Semi-engorged</strain>
        <tissue evidence="2">Salivary glands</tissue>
    </source>
</reference>
<dbReference type="PROSITE" id="PS51257">
    <property type="entry name" value="PROKAR_LIPOPROTEIN"/>
    <property type="match status" value="1"/>
</dbReference>
<feature type="region of interest" description="Disordered" evidence="1">
    <location>
        <begin position="39"/>
        <end position="62"/>
    </location>
</feature>
<feature type="compositionally biased region" description="Low complexity" evidence="1">
    <location>
        <begin position="51"/>
        <end position="62"/>
    </location>
</feature>
<dbReference type="EMBL" id="GIFC01010454">
    <property type="protein sequence ID" value="MXU92537.1"/>
    <property type="molecule type" value="Transcribed_RNA"/>
</dbReference>
<organism evidence="2">
    <name type="scientific">Ixodes ricinus</name>
    <name type="common">Common tick</name>
    <name type="synonym">Acarus ricinus</name>
    <dbReference type="NCBI Taxonomy" id="34613"/>
    <lineage>
        <taxon>Eukaryota</taxon>
        <taxon>Metazoa</taxon>
        <taxon>Ecdysozoa</taxon>
        <taxon>Arthropoda</taxon>
        <taxon>Chelicerata</taxon>
        <taxon>Arachnida</taxon>
        <taxon>Acari</taxon>
        <taxon>Parasitiformes</taxon>
        <taxon>Ixodida</taxon>
        <taxon>Ixodoidea</taxon>
        <taxon>Ixodidae</taxon>
        <taxon>Ixodinae</taxon>
        <taxon>Ixodes</taxon>
    </lineage>
</organism>